<gene>
    <name evidence="2" type="ORF">BN971_02593</name>
</gene>
<feature type="signal peptide" evidence="1">
    <location>
        <begin position="1"/>
        <end position="25"/>
    </location>
</feature>
<evidence type="ECO:0000313" key="3">
    <source>
        <dbReference type="Proteomes" id="UP000198875"/>
    </source>
</evidence>
<feature type="chain" id="PRO_5038850137" description="Lipoprotein" evidence="1">
    <location>
        <begin position="26"/>
        <end position="250"/>
    </location>
</feature>
<evidence type="ECO:0000313" key="2">
    <source>
        <dbReference type="EMBL" id="CPR11313.1"/>
    </source>
</evidence>
<evidence type="ECO:0000256" key="1">
    <source>
        <dbReference type="SAM" id="SignalP"/>
    </source>
</evidence>
<evidence type="ECO:0008006" key="4">
    <source>
        <dbReference type="Google" id="ProtNLM"/>
    </source>
</evidence>
<sequence precursor="true">MKSLRRWARAAAAAGITGLSLTAAACGSATPVSSPTAATSTTATAPPVVVTDLAGKRYCEVLLVHFGGEGLAADVYNSYGLNDCPEPAWSALDAKQIAKDNGALAAVLNGPRYWLMDSIAKDDPSQQTKTFGAIAMRKEATVQIGDPTTAKQPYTPHSVDRQTVFTFNAGRQIYELVEPGGTRWVMQTWSQQKDHALAQADLANLGARLTPPAGWKYVVSTLSAPLEVTTTLTSAQVLQDDLGDSYSKRS</sequence>
<name>A0A0U0W8Z3_MYCBE</name>
<dbReference type="Proteomes" id="UP000198875">
    <property type="component" value="Unassembled WGS sequence"/>
</dbReference>
<dbReference type="RefSeq" id="WP_245837000.1">
    <property type="nucleotide sequence ID" value="NZ_CSTD01000002.1"/>
</dbReference>
<dbReference type="EMBL" id="CSTD01000002">
    <property type="protein sequence ID" value="CPR11313.1"/>
    <property type="molecule type" value="Genomic_DNA"/>
</dbReference>
<reference evidence="2 3" key="1">
    <citation type="submission" date="2015-03" db="EMBL/GenBank/DDBJ databases">
        <authorList>
            <person name="Murphy D."/>
        </authorList>
    </citation>
    <scope>NUCLEOTIDE SEQUENCE [LARGE SCALE GENOMIC DNA]</scope>
    <source>
        <strain evidence="2 3">DSM 44277</strain>
    </source>
</reference>
<dbReference type="PROSITE" id="PS51257">
    <property type="entry name" value="PROKAR_LIPOPROTEIN"/>
    <property type="match status" value="1"/>
</dbReference>
<proteinExistence type="predicted"/>
<dbReference type="AlphaFoldDB" id="A0A0U0W8Z3"/>
<accession>A0A0U0W8Z3</accession>
<protein>
    <recommendedName>
        <fullName evidence="4">Lipoprotein</fullName>
    </recommendedName>
</protein>
<organism evidence="2 3">
    <name type="scientific">Mycobacterium bohemicum DSM 44277</name>
    <dbReference type="NCBI Taxonomy" id="1236609"/>
    <lineage>
        <taxon>Bacteria</taxon>
        <taxon>Bacillati</taxon>
        <taxon>Actinomycetota</taxon>
        <taxon>Actinomycetes</taxon>
        <taxon>Mycobacteriales</taxon>
        <taxon>Mycobacteriaceae</taxon>
        <taxon>Mycobacterium</taxon>
    </lineage>
</organism>
<keyword evidence="1" id="KW-0732">Signal</keyword>